<sequence>MQGRIDDICAQLQANTLTAVDLTGSKFGTFTDDHMRQLAPYLRHNSSLESLNVSLNRISDDGVSAIARALGQNEQCRVTSVNISANSSVTDESVLELVRLLPSSVVSLDVSGCTLTSRSLTALVAKITDDEEGQQPSSLRSLEARDVQQLGDELWGTLEQPSLFAAYLSSPICELTTLHLSGNSFSNASVPLIAWVVEQNTSLTAFGVANSAFVTDYSPLAKALERNHQLVVYFLGGDGKKWENIHLEAKLRDNRRRRTASSHANKILALETAQDVATRKLKRTHDDQVRALQSQVDALQAEVEYWRAQATLALDTGARAAPAANGVNPEPLEAAD</sequence>
<dbReference type="Pfam" id="PF13516">
    <property type="entry name" value="LRR_6"/>
    <property type="match status" value="1"/>
</dbReference>
<evidence type="ECO:0000313" key="3">
    <source>
        <dbReference type="EMBL" id="CUG87679.1"/>
    </source>
</evidence>
<dbReference type="VEuPathDB" id="TriTrypDB:BSAL_11410"/>
<evidence type="ECO:0000256" key="1">
    <source>
        <dbReference type="ARBA" id="ARBA00022737"/>
    </source>
</evidence>
<evidence type="ECO:0000256" key="2">
    <source>
        <dbReference type="SAM" id="Coils"/>
    </source>
</evidence>
<evidence type="ECO:0000313" key="4">
    <source>
        <dbReference type="Proteomes" id="UP000051952"/>
    </source>
</evidence>
<gene>
    <name evidence="3" type="ORF">BSAL_11410</name>
</gene>
<dbReference type="AlphaFoldDB" id="A0A0S4JBD8"/>
<dbReference type="InterPro" id="IPR001611">
    <property type="entry name" value="Leu-rich_rpt"/>
</dbReference>
<feature type="coiled-coil region" evidence="2">
    <location>
        <begin position="282"/>
        <end position="309"/>
    </location>
</feature>
<keyword evidence="1" id="KW-0677">Repeat</keyword>
<keyword evidence="2" id="KW-0175">Coiled coil</keyword>
<dbReference type="InterPro" id="IPR052201">
    <property type="entry name" value="LRR-containing_regulator"/>
</dbReference>
<dbReference type="InterPro" id="IPR032675">
    <property type="entry name" value="LRR_dom_sf"/>
</dbReference>
<dbReference type="PANTHER" id="PTHR24111:SF0">
    <property type="entry name" value="LEUCINE-RICH REPEAT-CONTAINING PROTEIN"/>
    <property type="match status" value="1"/>
</dbReference>
<dbReference type="EMBL" id="CYKH01001573">
    <property type="protein sequence ID" value="CUG87679.1"/>
    <property type="molecule type" value="Genomic_DNA"/>
</dbReference>
<dbReference type="Proteomes" id="UP000051952">
    <property type="component" value="Unassembled WGS sequence"/>
</dbReference>
<evidence type="ECO:0008006" key="5">
    <source>
        <dbReference type="Google" id="ProtNLM"/>
    </source>
</evidence>
<dbReference type="SMART" id="SM00368">
    <property type="entry name" value="LRR_RI"/>
    <property type="match status" value="2"/>
</dbReference>
<protein>
    <recommendedName>
        <fullName evidence="5">Leucine-rich repeat protein</fullName>
    </recommendedName>
</protein>
<keyword evidence="4" id="KW-1185">Reference proteome</keyword>
<accession>A0A0S4JBD8</accession>
<dbReference type="SUPFAM" id="SSF52047">
    <property type="entry name" value="RNI-like"/>
    <property type="match status" value="1"/>
</dbReference>
<dbReference type="Gene3D" id="3.80.10.10">
    <property type="entry name" value="Ribonuclease Inhibitor"/>
    <property type="match status" value="2"/>
</dbReference>
<proteinExistence type="predicted"/>
<organism evidence="3 4">
    <name type="scientific">Bodo saltans</name>
    <name type="common">Flagellated protozoan</name>
    <dbReference type="NCBI Taxonomy" id="75058"/>
    <lineage>
        <taxon>Eukaryota</taxon>
        <taxon>Discoba</taxon>
        <taxon>Euglenozoa</taxon>
        <taxon>Kinetoplastea</taxon>
        <taxon>Metakinetoplastina</taxon>
        <taxon>Eubodonida</taxon>
        <taxon>Bodonidae</taxon>
        <taxon>Bodo</taxon>
    </lineage>
</organism>
<reference evidence="4" key="1">
    <citation type="submission" date="2015-09" db="EMBL/GenBank/DDBJ databases">
        <authorList>
            <consortium name="Pathogen Informatics"/>
        </authorList>
    </citation>
    <scope>NUCLEOTIDE SEQUENCE [LARGE SCALE GENOMIC DNA]</scope>
    <source>
        <strain evidence="4">Lake Konstanz</strain>
    </source>
</reference>
<dbReference type="PANTHER" id="PTHR24111">
    <property type="entry name" value="LEUCINE-RICH REPEAT-CONTAINING PROTEIN 34"/>
    <property type="match status" value="1"/>
</dbReference>
<name>A0A0S4JBD8_BODSA</name>